<dbReference type="SMART" id="SM00448">
    <property type="entry name" value="REC"/>
    <property type="match status" value="1"/>
</dbReference>
<evidence type="ECO:0000259" key="4">
    <source>
        <dbReference type="PROSITE" id="PS50883"/>
    </source>
</evidence>
<dbReference type="SUPFAM" id="SSF52172">
    <property type="entry name" value="CheY-like"/>
    <property type="match status" value="1"/>
</dbReference>
<dbReference type="Gene3D" id="3.40.50.2300">
    <property type="match status" value="1"/>
</dbReference>
<dbReference type="CDD" id="cd01949">
    <property type="entry name" value="GGDEF"/>
    <property type="match status" value="1"/>
</dbReference>
<organism evidence="6 7">
    <name type="scientific">Stenomitos frigidus ULC18</name>
    <dbReference type="NCBI Taxonomy" id="2107698"/>
    <lineage>
        <taxon>Bacteria</taxon>
        <taxon>Bacillati</taxon>
        <taxon>Cyanobacteriota</taxon>
        <taxon>Cyanophyceae</taxon>
        <taxon>Leptolyngbyales</taxon>
        <taxon>Leptolyngbyaceae</taxon>
        <taxon>Stenomitos</taxon>
    </lineage>
</organism>
<dbReference type="Pfam" id="PF00563">
    <property type="entry name" value="EAL"/>
    <property type="match status" value="1"/>
</dbReference>
<comment type="caution">
    <text evidence="6">The sequence shown here is derived from an EMBL/GenBank/DDBJ whole genome shotgun (WGS) entry which is preliminary data.</text>
</comment>
<dbReference type="InterPro" id="IPR001789">
    <property type="entry name" value="Sig_transdc_resp-reg_receiver"/>
</dbReference>
<keyword evidence="2" id="KW-0175">Coiled coil</keyword>
<dbReference type="InterPro" id="IPR035919">
    <property type="entry name" value="EAL_sf"/>
</dbReference>
<dbReference type="InterPro" id="IPR043128">
    <property type="entry name" value="Rev_trsase/Diguanyl_cyclase"/>
</dbReference>
<protein>
    <submittedName>
        <fullName evidence="6">GGDEF domain-containing response regulator</fullName>
    </submittedName>
</protein>
<dbReference type="PROSITE" id="PS50110">
    <property type="entry name" value="RESPONSE_REGULATORY"/>
    <property type="match status" value="1"/>
</dbReference>
<dbReference type="Pfam" id="PF00990">
    <property type="entry name" value="GGDEF"/>
    <property type="match status" value="1"/>
</dbReference>
<dbReference type="FunFam" id="3.20.20.450:FF:000001">
    <property type="entry name" value="Cyclic di-GMP phosphodiesterase yahA"/>
    <property type="match status" value="1"/>
</dbReference>
<dbReference type="Proteomes" id="UP000239576">
    <property type="component" value="Unassembled WGS sequence"/>
</dbReference>
<dbReference type="InterPro" id="IPR029787">
    <property type="entry name" value="Nucleotide_cyclase"/>
</dbReference>
<name>A0A2T1E5K5_9CYAN</name>
<dbReference type="CDD" id="cd01948">
    <property type="entry name" value="EAL"/>
    <property type="match status" value="1"/>
</dbReference>
<dbReference type="InterPro" id="IPR011006">
    <property type="entry name" value="CheY-like_superfamily"/>
</dbReference>
<evidence type="ECO:0000259" key="5">
    <source>
        <dbReference type="PROSITE" id="PS50887"/>
    </source>
</evidence>
<evidence type="ECO:0000256" key="2">
    <source>
        <dbReference type="SAM" id="Coils"/>
    </source>
</evidence>
<dbReference type="NCBIfam" id="TIGR00254">
    <property type="entry name" value="GGDEF"/>
    <property type="match status" value="1"/>
</dbReference>
<feature type="domain" description="EAL" evidence="4">
    <location>
        <begin position="346"/>
        <end position="601"/>
    </location>
</feature>
<gene>
    <name evidence="6" type="ORF">C7B82_14350</name>
</gene>
<dbReference type="PANTHER" id="PTHR44757">
    <property type="entry name" value="DIGUANYLATE CYCLASE DGCP"/>
    <property type="match status" value="1"/>
</dbReference>
<dbReference type="PROSITE" id="PS50883">
    <property type="entry name" value="EAL"/>
    <property type="match status" value="1"/>
</dbReference>
<proteinExistence type="predicted"/>
<dbReference type="Gene3D" id="3.30.70.270">
    <property type="match status" value="1"/>
</dbReference>
<dbReference type="InterPro" id="IPR052155">
    <property type="entry name" value="Biofilm_reg_signaling"/>
</dbReference>
<reference evidence="7" key="1">
    <citation type="submission" date="2018-02" db="EMBL/GenBank/DDBJ databases">
        <authorList>
            <person name="Moore K."/>
            <person name="Momper L."/>
        </authorList>
    </citation>
    <scope>NUCLEOTIDE SEQUENCE [LARGE SCALE GENOMIC DNA]</scope>
    <source>
        <strain evidence="7">ULC18</strain>
    </source>
</reference>
<dbReference type="InterPro" id="IPR000160">
    <property type="entry name" value="GGDEF_dom"/>
</dbReference>
<dbReference type="GO" id="GO:0000160">
    <property type="term" value="P:phosphorelay signal transduction system"/>
    <property type="evidence" value="ECO:0007669"/>
    <property type="project" value="InterPro"/>
</dbReference>
<dbReference type="OrthoDB" id="9805474at2"/>
<evidence type="ECO:0000259" key="3">
    <source>
        <dbReference type="PROSITE" id="PS50110"/>
    </source>
</evidence>
<dbReference type="RefSeq" id="WP_106256975.1">
    <property type="nucleotide sequence ID" value="NZ_CAWNSW010000092.1"/>
</dbReference>
<keyword evidence="1" id="KW-0597">Phosphoprotein</keyword>
<dbReference type="SUPFAM" id="SSF55073">
    <property type="entry name" value="Nucleotide cyclase"/>
    <property type="match status" value="1"/>
</dbReference>
<dbReference type="SMART" id="SM00267">
    <property type="entry name" value="GGDEF"/>
    <property type="match status" value="1"/>
</dbReference>
<dbReference type="PROSITE" id="PS50887">
    <property type="entry name" value="GGDEF"/>
    <property type="match status" value="1"/>
</dbReference>
<dbReference type="SMART" id="SM00052">
    <property type="entry name" value="EAL"/>
    <property type="match status" value="1"/>
</dbReference>
<dbReference type="PANTHER" id="PTHR44757:SF2">
    <property type="entry name" value="BIOFILM ARCHITECTURE MAINTENANCE PROTEIN MBAA"/>
    <property type="match status" value="1"/>
</dbReference>
<dbReference type="Gene3D" id="3.20.20.450">
    <property type="entry name" value="EAL domain"/>
    <property type="match status" value="1"/>
</dbReference>
<dbReference type="CDD" id="cd19920">
    <property type="entry name" value="REC_PA4781-like"/>
    <property type="match status" value="1"/>
</dbReference>
<keyword evidence="7" id="KW-1185">Reference proteome</keyword>
<feature type="modified residue" description="4-aspartylphosphate" evidence="1">
    <location>
        <position position="54"/>
    </location>
</feature>
<evidence type="ECO:0000313" key="7">
    <source>
        <dbReference type="Proteomes" id="UP000239576"/>
    </source>
</evidence>
<feature type="domain" description="Response regulatory" evidence="3">
    <location>
        <begin position="5"/>
        <end position="121"/>
    </location>
</feature>
<feature type="domain" description="GGDEF" evidence="5">
    <location>
        <begin position="204"/>
        <end position="337"/>
    </location>
</feature>
<dbReference type="AlphaFoldDB" id="A0A2T1E5K5"/>
<dbReference type="SUPFAM" id="SSF141868">
    <property type="entry name" value="EAL domain-like"/>
    <property type="match status" value="1"/>
</dbReference>
<dbReference type="InterPro" id="IPR001633">
    <property type="entry name" value="EAL_dom"/>
</dbReference>
<dbReference type="Pfam" id="PF00072">
    <property type="entry name" value="Response_reg"/>
    <property type="match status" value="1"/>
</dbReference>
<dbReference type="EMBL" id="PVWK01000083">
    <property type="protein sequence ID" value="PSB28033.1"/>
    <property type="molecule type" value="Genomic_DNA"/>
</dbReference>
<accession>A0A2T1E5K5</accession>
<evidence type="ECO:0000256" key="1">
    <source>
        <dbReference type="PROSITE-ProRule" id="PRU00169"/>
    </source>
</evidence>
<reference evidence="6 7" key="2">
    <citation type="submission" date="2018-03" db="EMBL/GenBank/DDBJ databases">
        <title>The ancient ancestry and fast evolution of plastids.</title>
        <authorList>
            <person name="Moore K.R."/>
            <person name="Magnabosco C."/>
            <person name="Momper L."/>
            <person name="Gold D.A."/>
            <person name="Bosak T."/>
            <person name="Fournier G.P."/>
        </authorList>
    </citation>
    <scope>NUCLEOTIDE SEQUENCE [LARGE SCALE GENOMIC DNA]</scope>
    <source>
        <strain evidence="6 7">ULC18</strain>
    </source>
</reference>
<feature type="coiled-coil region" evidence="2">
    <location>
        <begin position="134"/>
        <end position="168"/>
    </location>
</feature>
<evidence type="ECO:0000313" key="6">
    <source>
        <dbReference type="EMBL" id="PSB28033.1"/>
    </source>
</evidence>
<sequence length="601" mass="66770">MTKADILVVDDTPVNLRLLSSMLTKEGYEVRQALSGKMALTAVRVVPPDLILLDIMMPEMDGYVVCEALKANPDTASIPVIFLSALSEGLDKAKAFIVGGADYIMKPFQLEEVLSRVQNQLALRAAAISNEQFSAQLEERVKERTHQLELANRELQREMIERKVLQAQLLEMAHHDALTGLPNRALFIERTKQALAANKAEATACFAVLFLDCDRFKVVNDSLGHFIGDQLLIAIAHRLEAALPLYATLARLGGDEFTVLLTEFAHLDSLIQTVHQILDAFTKPFQLKSHEVFITASIGIAIGNADYSQPEHILRDADMAMYRAKASGNTSYQIFDPTLHHLALQRLQLEIDLRKALQQQEFIVHYQPIVAIATGNIVGFEALVRWLHPQQGLISPATFIPIAEETGLISQIGHWVLHQACQQLQQWQDEKLTTFPLTMSVNVSAHQFAQADLVEQIDHILAATQLTPQQLKLEITESAIMENAQAAGSILQALRKQQIQLSIDDFGTGYSSLSYLHSFPVDTLKIDRSFIKQMGEHSDSLGLVPLIINIAQKMGMTVVAEGIETQTQLDHLKALNCDFGQGFLFFKPLEPDKVSALFSSK</sequence>